<dbReference type="Gene3D" id="1.25.40.10">
    <property type="entry name" value="Tetratricopeptide repeat domain"/>
    <property type="match status" value="3"/>
</dbReference>
<evidence type="ECO:0000256" key="1">
    <source>
        <dbReference type="PROSITE-ProRule" id="PRU00339"/>
    </source>
</evidence>
<gene>
    <name evidence="2" type="ORF">GCM10011343_05960</name>
</gene>
<dbReference type="AlphaFoldDB" id="A0A916XX66"/>
<sequence length="593" mass="68970">MLQRCILLVFLLTGWVHFGQNEQLAQNYFDSGSFEKALVSYQELLKTNPGNGVYFLRTIECYQQLEQYDKAEKELNERLLKYKQASLLIELGYNYQLQKNTTKAESLYQEALSKIKEAPTNVYSVASTFEKKVLLQYALKAYETAYEIDPKSRFNYQMGLLYGQLGQPDKMIEKFLDELYTNPQNSVLIQNQLSRFMNDDTDEQFNNQLRKALLIRAQQDQDLFWNQMLSWYFVQQKEYGKAFIQEKAIYKREPETFSNIVSLGEMVIEAEENDLAKEIFNFILENTNDLDLQIQSHYYLMQMQIDQAAEKDYATIDAALELLLKKYGVSPYTLSIQLMQANFATFKRNNPEQGKAILDRTMELPLNRFQLADAKMELADILLFENKFNQALIYYTQIQEDLKNDVIGHEASLKAAKTSYFNVDFDWALTQLKVLKTASTQLIANDALELFLLINDNTVADSTQAALKRFAKADFLVYQNKKAAALKEFQTLLQEHQSDVIADATLLKIGTLHEDLKDTSKALEAYQKIIDDFPESIYRDEALYFSAEIYHKKLQMPDKAKALYESLLFNHQDSIHFVDARRKYRQLRGDSNL</sequence>
<dbReference type="PROSITE" id="PS50005">
    <property type="entry name" value="TPR"/>
    <property type="match status" value="2"/>
</dbReference>
<evidence type="ECO:0008006" key="4">
    <source>
        <dbReference type="Google" id="ProtNLM"/>
    </source>
</evidence>
<feature type="repeat" description="TPR" evidence="1">
    <location>
        <begin position="18"/>
        <end position="51"/>
    </location>
</feature>
<reference evidence="2" key="2">
    <citation type="submission" date="2020-09" db="EMBL/GenBank/DDBJ databases">
        <authorList>
            <person name="Sun Q."/>
            <person name="Zhou Y."/>
        </authorList>
    </citation>
    <scope>NUCLEOTIDE SEQUENCE</scope>
    <source>
        <strain evidence="2">CGMCC 1.12506</strain>
    </source>
</reference>
<evidence type="ECO:0000313" key="3">
    <source>
        <dbReference type="Proteomes" id="UP000625735"/>
    </source>
</evidence>
<evidence type="ECO:0000313" key="2">
    <source>
        <dbReference type="EMBL" id="GGD18152.1"/>
    </source>
</evidence>
<comment type="caution">
    <text evidence="2">The sequence shown here is derived from an EMBL/GenBank/DDBJ whole genome shotgun (WGS) entry which is preliminary data.</text>
</comment>
<feature type="repeat" description="TPR" evidence="1">
    <location>
        <begin position="503"/>
        <end position="536"/>
    </location>
</feature>
<dbReference type="PANTHER" id="PTHR12558">
    <property type="entry name" value="CELL DIVISION CYCLE 16,23,27"/>
    <property type="match status" value="1"/>
</dbReference>
<proteinExistence type="predicted"/>
<keyword evidence="3" id="KW-1185">Reference proteome</keyword>
<dbReference type="SMART" id="SM00028">
    <property type="entry name" value="TPR"/>
    <property type="match status" value="5"/>
</dbReference>
<dbReference type="InterPro" id="IPR011990">
    <property type="entry name" value="TPR-like_helical_dom_sf"/>
</dbReference>
<accession>A0A916XX66</accession>
<keyword evidence="1" id="KW-0802">TPR repeat</keyword>
<reference evidence="2" key="1">
    <citation type="journal article" date="2014" name="Int. J. Syst. Evol. Microbiol.">
        <title>Complete genome sequence of Corynebacterium casei LMG S-19264T (=DSM 44701T), isolated from a smear-ripened cheese.</title>
        <authorList>
            <consortium name="US DOE Joint Genome Institute (JGI-PGF)"/>
            <person name="Walter F."/>
            <person name="Albersmeier A."/>
            <person name="Kalinowski J."/>
            <person name="Ruckert C."/>
        </authorList>
    </citation>
    <scope>NUCLEOTIDE SEQUENCE</scope>
    <source>
        <strain evidence="2">CGMCC 1.12506</strain>
    </source>
</reference>
<dbReference type="EMBL" id="BMFG01000002">
    <property type="protein sequence ID" value="GGD18152.1"/>
    <property type="molecule type" value="Genomic_DNA"/>
</dbReference>
<dbReference type="InterPro" id="IPR019734">
    <property type="entry name" value="TPR_rpt"/>
</dbReference>
<dbReference type="PANTHER" id="PTHR12558:SF13">
    <property type="entry name" value="CELL DIVISION CYCLE PROTEIN 27 HOMOLOG"/>
    <property type="match status" value="1"/>
</dbReference>
<dbReference type="Pfam" id="PF14559">
    <property type="entry name" value="TPR_19"/>
    <property type="match status" value="1"/>
</dbReference>
<dbReference type="SUPFAM" id="SSF48452">
    <property type="entry name" value="TPR-like"/>
    <property type="match status" value="2"/>
</dbReference>
<organism evidence="2 3">
    <name type="scientific">Flavobacterium orientale</name>
    <dbReference type="NCBI Taxonomy" id="1756020"/>
    <lineage>
        <taxon>Bacteria</taxon>
        <taxon>Pseudomonadati</taxon>
        <taxon>Bacteroidota</taxon>
        <taxon>Flavobacteriia</taxon>
        <taxon>Flavobacteriales</taxon>
        <taxon>Flavobacteriaceae</taxon>
        <taxon>Flavobacterium</taxon>
    </lineage>
</organism>
<dbReference type="RefSeq" id="WP_188361038.1">
    <property type="nucleotide sequence ID" value="NZ_BMFG01000002.1"/>
</dbReference>
<protein>
    <recommendedName>
        <fullName evidence="4">Tetratricopeptide repeat-containing protein</fullName>
    </recommendedName>
</protein>
<dbReference type="Proteomes" id="UP000625735">
    <property type="component" value="Unassembled WGS sequence"/>
</dbReference>
<name>A0A916XX66_9FLAO</name>
<dbReference type="Pfam" id="PF13174">
    <property type="entry name" value="TPR_6"/>
    <property type="match status" value="1"/>
</dbReference>